<keyword evidence="1" id="KW-0812">Transmembrane</keyword>
<dbReference type="RefSeq" id="WP_085638173.1">
    <property type="nucleotide sequence ID" value="NZ_NDXJ01000005.1"/>
</dbReference>
<feature type="transmembrane region" description="Helical" evidence="1">
    <location>
        <begin position="55"/>
        <end position="75"/>
    </location>
</feature>
<keyword evidence="1" id="KW-1133">Transmembrane helix</keyword>
<evidence type="ECO:0000313" key="3">
    <source>
        <dbReference type="Proteomes" id="UP000193588"/>
    </source>
</evidence>
<protein>
    <submittedName>
        <fullName evidence="2">Uncharacterized protein</fullName>
    </submittedName>
</protein>
<proteinExistence type="predicted"/>
<gene>
    <name evidence="2" type="ORF">B9D04_04185</name>
</gene>
<reference evidence="2 3" key="1">
    <citation type="submission" date="2017-04" db="EMBL/GenBank/DDBJ databases">
        <title>The genome sequence of Weissella cibaria isolated from wild Drosophila.</title>
        <authorList>
            <person name="Ricks N.J."/>
            <person name="Carroll C."/>
            <person name="Walters A."/>
            <person name="Newell P.D."/>
            <person name="Chaston J.M."/>
        </authorList>
    </citation>
    <scope>NUCLEOTIDE SEQUENCE [LARGE SCALE GENOMIC DNA]</scope>
    <source>
        <strain evidence="2 3">DmW_103</strain>
    </source>
</reference>
<name>A0A1X4JLR0_9LACO</name>
<dbReference type="Proteomes" id="UP000193588">
    <property type="component" value="Unassembled WGS sequence"/>
</dbReference>
<comment type="caution">
    <text evidence="2">The sequence shown here is derived from an EMBL/GenBank/DDBJ whole genome shotgun (WGS) entry which is preliminary data.</text>
</comment>
<dbReference type="AlphaFoldDB" id="A0A1X4JLR0"/>
<organism evidence="2 3">
    <name type="scientific">Weissella cibaria</name>
    <dbReference type="NCBI Taxonomy" id="137591"/>
    <lineage>
        <taxon>Bacteria</taxon>
        <taxon>Bacillati</taxon>
        <taxon>Bacillota</taxon>
        <taxon>Bacilli</taxon>
        <taxon>Lactobacillales</taxon>
        <taxon>Lactobacillaceae</taxon>
        <taxon>Weissella</taxon>
    </lineage>
</organism>
<keyword evidence="1" id="KW-0472">Membrane</keyword>
<evidence type="ECO:0000256" key="1">
    <source>
        <dbReference type="SAM" id="Phobius"/>
    </source>
</evidence>
<evidence type="ECO:0000313" key="2">
    <source>
        <dbReference type="EMBL" id="OSP89724.1"/>
    </source>
</evidence>
<dbReference type="EMBL" id="NDXJ01000005">
    <property type="protein sequence ID" value="OSP89724.1"/>
    <property type="molecule type" value="Genomic_DNA"/>
</dbReference>
<sequence>MFKLNLFTYLSTKSRLERKRKVIDYRSRKYDDLTADELQLAITELENAQTTSKTYASFFNLAAISSIVGGLIYAFRTFSEYLLIANGVKKVGSLSKEAVQFGRVVDIMVVGIFIIIAILFIVWFNSSRAMRALVIQNLKKRVESGENTDEQ</sequence>
<feature type="transmembrane region" description="Helical" evidence="1">
    <location>
        <begin position="104"/>
        <end position="124"/>
    </location>
</feature>
<accession>A0A1X4JLR0</accession>